<dbReference type="PANTHER" id="PTHR48207">
    <property type="entry name" value="SUCCINATE--HYDROXYMETHYLGLUTARATE COA-TRANSFERASE"/>
    <property type="match status" value="1"/>
</dbReference>
<reference evidence="2 3" key="1">
    <citation type="journal article" date="2011" name="J. Bacteriol.">
        <title>Whole-genome shotgun sequencing of the sulfur-oxidizing chemoautotroph Tetrathiobacter kashmirensis.</title>
        <authorList>
            <person name="Ghosh W."/>
            <person name="George A."/>
            <person name="Agarwal A."/>
            <person name="Raj P."/>
            <person name="Alam M."/>
            <person name="Pyne P."/>
            <person name="Das Gupta S.K."/>
        </authorList>
    </citation>
    <scope>NUCLEOTIDE SEQUENCE [LARGE SCALE GENOMIC DNA]</scope>
    <source>
        <strain evidence="2 3">WT001</strain>
    </source>
</reference>
<dbReference type="InterPro" id="IPR044855">
    <property type="entry name" value="CoA-Trfase_III_dom3_sf"/>
</dbReference>
<dbReference type="SUPFAM" id="SSF89796">
    <property type="entry name" value="CoA-transferase family III (CaiB/BaiF)"/>
    <property type="match status" value="1"/>
</dbReference>
<organism evidence="2 3">
    <name type="scientific">Advenella kashmirensis (strain DSM 17095 / LMG 22695 / WT001)</name>
    <name type="common">Tetrathiobacter kashmirensis</name>
    <dbReference type="NCBI Taxonomy" id="1036672"/>
    <lineage>
        <taxon>Bacteria</taxon>
        <taxon>Pseudomonadati</taxon>
        <taxon>Pseudomonadota</taxon>
        <taxon>Betaproteobacteria</taxon>
        <taxon>Burkholderiales</taxon>
        <taxon>Alcaligenaceae</taxon>
    </lineage>
</organism>
<gene>
    <name evidence="2" type="ordered locus">TKWG_09300</name>
</gene>
<dbReference type="InterPro" id="IPR050483">
    <property type="entry name" value="CoA-transferase_III_domain"/>
</dbReference>
<reference evidence="3" key="2">
    <citation type="journal article" date="2013" name="PLoS ONE">
        <title>Genome implosion elicits host-confinement in Alcaligenaceae: evidence from the comparative genomics of Tetrathiobacter kashmirensis, a pathogen in the making.</title>
        <authorList>
            <person name="Ghosh W."/>
            <person name="Alam M."/>
            <person name="Roy C."/>
            <person name="Pyne P."/>
            <person name="George A."/>
            <person name="Chakraborty R."/>
            <person name="Majumder S."/>
            <person name="Agarwal A."/>
            <person name="Chakraborty S."/>
            <person name="Majumdar S."/>
            <person name="Gupta S.K."/>
        </authorList>
    </citation>
    <scope>NUCLEOTIDE SEQUENCE [LARGE SCALE GENOMIC DNA]</scope>
    <source>
        <strain evidence="3">WT001</strain>
    </source>
</reference>
<dbReference type="HOGENOM" id="CLU_033975_4_0_4"/>
<dbReference type="Pfam" id="PF02515">
    <property type="entry name" value="CoA_transf_3"/>
    <property type="match status" value="1"/>
</dbReference>
<dbReference type="PANTHER" id="PTHR48207:SF3">
    <property type="entry name" value="SUCCINATE--HYDROXYMETHYLGLUTARATE COA-TRANSFERASE"/>
    <property type="match status" value="1"/>
</dbReference>
<dbReference type="Proteomes" id="UP000005267">
    <property type="component" value="Chromosome"/>
</dbReference>
<evidence type="ECO:0000256" key="1">
    <source>
        <dbReference type="ARBA" id="ARBA00022679"/>
    </source>
</evidence>
<protein>
    <submittedName>
        <fullName evidence="2">Formyl-CoA transferase</fullName>
    </submittedName>
</protein>
<dbReference type="KEGG" id="aka:TKWG_09300"/>
<dbReference type="OrthoDB" id="5294844at2"/>
<dbReference type="InterPro" id="IPR003673">
    <property type="entry name" value="CoA-Trfase_fam_III"/>
</dbReference>
<evidence type="ECO:0000313" key="2">
    <source>
        <dbReference type="EMBL" id="AFK62186.1"/>
    </source>
</evidence>
<proteinExistence type="predicted"/>
<dbReference type="InterPro" id="IPR023606">
    <property type="entry name" value="CoA-Trfase_III_dom_1_sf"/>
</dbReference>
<dbReference type="EMBL" id="CP003555">
    <property type="protein sequence ID" value="AFK62186.1"/>
    <property type="molecule type" value="Genomic_DNA"/>
</dbReference>
<dbReference type="AlphaFoldDB" id="I3UAZ8"/>
<sequence length="277" mass="29876">MSPLDDVTVIDFTKFIAGPLCTQYLGDMGANVIKIEDCDRGDDLRGMPPFIGGDGAMFYGMNRNKRSLALNLKSSQGRDVARQLICKADVLIESFGTGVANRLGIGPEDMRKLNPRLVYCSISGFGRTGPKGERPGYELMMQAHSGLMLTTGEPGSGPLRIGFSPLDQTTGIHAVSAILGGLRLRDRTGDGTFVEVSLLETAMGFMAWHAQTYWMTGESPTPPGSGHESLCPYQAFKAKDGFLLLAIGSDGLWRKFCDAVGMPHLGTSSKFSQMPRV</sequence>
<dbReference type="STRING" id="1036672.TKWG_09300"/>
<evidence type="ECO:0000313" key="3">
    <source>
        <dbReference type="Proteomes" id="UP000005267"/>
    </source>
</evidence>
<keyword evidence="3" id="KW-1185">Reference proteome</keyword>
<name>I3UAZ8_ADVKW</name>
<dbReference type="GO" id="GO:0008410">
    <property type="term" value="F:CoA-transferase activity"/>
    <property type="evidence" value="ECO:0007669"/>
    <property type="project" value="TreeGrafter"/>
</dbReference>
<dbReference type="Gene3D" id="3.30.1540.10">
    <property type="entry name" value="formyl-coa transferase, domain 3"/>
    <property type="match status" value="1"/>
</dbReference>
<dbReference type="Gene3D" id="3.40.50.10540">
    <property type="entry name" value="Crotonobetainyl-coa:carnitine coa-transferase, domain 1"/>
    <property type="match status" value="1"/>
</dbReference>
<accession>I3UAZ8</accession>
<keyword evidence="1 2" id="KW-0808">Transferase</keyword>